<keyword evidence="4" id="KW-1185">Reference proteome</keyword>
<feature type="compositionally biased region" description="Polar residues" evidence="1">
    <location>
        <begin position="24"/>
        <end position="49"/>
    </location>
</feature>
<dbReference type="CDD" id="cd00167">
    <property type="entry name" value="SANT"/>
    <property type="match status" value="1"/>
</dbReference>
<organism evidence="3 4">
    <name type="scientific">Candolleomyces aberdarensis</name>
    <dbReference type="NCBI Taxonomy" id="2316362"/>
    <lineage>
        <taxon>Eukaryota</taxon>
        <taxon>Fungi</taxon>
        <taxon>Dikarya</taxon>
        <taxon>Basidiomycota</taxon>
        <taxon>Agaricomycotina</taxon>
        <taxon>Agaricomycetes</taxon>
        <taxon>Agaricomycetidae</taxon>
        <taxon>Agaricales</taxon>
        <taxon>Agaricineae</taxon>
        <taxon>Psathyrellaceae</taxon>
        <taxon>Candolleomyces</taxon>
    </lineage>
</organism>
<dbReference type="Proteomes" id="UP000290288">
    <property type="component" value="Unassembled WGS sequence"/>
</dbReference>
<dbReference type="EMBL" id="SDEE01000341">
    <property type="protein sequence ID" value="RXW17428.1"/>
    <property type="molecule type" value="Genomic_DNA"/>
</dbReference>
<dbReference type="PANTHER" id="PTHR13992">
    <property type="entry name" value="NUCLEAR RECEPTOR CO-REPRESSOR RELATED NCOR"/>
    <property type="match status" value="1"/>
</dbReference>
<comment type="caution">
    <text evidence="3">The sequence shown here is derived from an EMBL/GenBank/DDBJ whole genome shotgun (WGS) entry which is preliminary data.</text>
</comment>
<dbReference type="InterPro" id="IPR051571">
    <property type="entry name" value="N-CoR_corepressor"/>
</dbReference>
<dbReference type="PANTHER" id="PTHR13992:SF39">
    <property type="entry name" value="SMRTER, ISOFORM G"/>
    <property type="match status" value="1"/>
</dbReference>
<sequence>MPSQEDQAEDAPIPGLSSSSSFSIRPSTIEESSVFGTKQDSKPSQNGNASAGVAVQEKPSSPPAAHTNGVAPAHEKSRSPDDEPMRSPSPPPPKTESPAPVTLPETESTSKNDSSTQDARPESPPLGVQSENSESSSPPSKTTEPKNPTSDDTGIHEDVAVYPPLKQDAEEESEPPPPVDTSEVLLKLKPLLPPDAAPTSDPPPFTEAKTLSEALRSVVMTRLMCDRQTRDEVVNPVLMANQATAALSHLTPPPEQADSTPESLIEEVLGRTGQEARLDPFNAVRPSLTEHFERRQQSTAEKIDYLNRQYLKLNENWKAHCAALNEQHRSMFSSDHDSLQHSGRTTRRTTAITDAVRSDLEMEQIIASLGNDDAVDPNFLSMRNAATIPDMISVTQGSVDYMFDDTNHLIENPTEYYAPDTGIDDWTDDEKRIFIDRFAQFPKQFGIIAQSLPHKTASQCVDYYYLHKKRQIDFRKVVAQLGPKKRKRRGGGKKKGNALLTDIAQHDAEVGKNLSSFVVPSRVAKGRRGGRPPKVSAALERAGNSATATPQPEPRNTRLNSQLGESSTTPATPEPERRVSTRRHKPISTSISASGPSLSALSIPSNLPDSESVSASVASPAPIPSPDIPTPASDHVPTPISISTAPSTVQVIQLAASHSGSSAPPKTEEDEPNAESASSRPTKRSKRKGKQSHQELENFYVQNESRIDLDEQEGDTTNAGGSSSSRDPQTNGSGSKGKGAQPATGASPPMASLAYDRNNPYMMTRGPQPGYPDYPAMIPYKPRGQGDDRDEPSPIPGYAFHGPYPHHPAVTPYAYPYMHPQHHYAAYHAPLGGMVRQYGAPTTGTPPPPYPAGLSQPAQRGGAAAAAAAAVETAPKLGAVIFVSFVFEIRLLGQ</sequence>
<feature type="compositionally biased region" description="Basic residues" evidence="1">
    <location>
        <begin position="681"/>
        <end position="691"/>
    </location>
</feature>
<dbReference type="GO" id="GO:0006357">
    <property type="term" value="P:regulation of transcription by RNA polymerase II"/>
    <property type="evidence" value="ECO:0007669"/>
    <property type="project" value="TreeGrafter"/>
</dbReference>
<dbReference type="Gene3D" id="1.10.10.60">
    <property type="entry name" value="Homeodomain-like"/>
    <property type="match status" value="1"/>
</dbReference>
<feature type="compositionally biased region" description="Polar residues" evidence="1">
    <location>
        <begin position="715"/>
        <end position="733"/>
    </location>
</feature>
<feature type="compositionally biased region" description="Low complexity" evidence="1">
    <location>
        <begin position="130"/>
        <end position="150"/>
    </location>
</feature>
<evidence type="ECO:0000259" key="2">
    <source>
        <dbReference type="PROSITE" id="PS51293"/>
    </source>
</evidence>
<dbReference type="SUPFAM" id="SSF46689">
    <property type="entry name" value="Homeodomain-like"/>
    <property type="match status" value="1"/>
</dbReference>
<feature type="region of interest" description="Disordered" evidence="1">
    <location>
        <begin position="656"/>
        <end position="772"/>
    </location>
</feature>
<feature type="region of interest" description="Disordered" evidence="1">
    <location>
        <begin position="1"/>
        <end position="181"/>
    </location>
</feature>
<dbReference type="AlphaFoldDB" id="A0A4V1Q357"/>
<feature type="compositionally biased region" description="Polar residues" evidence="1">
    <location>
        <begin position="587"/>
        <end position="607"/>
    </location>
</feature>
<dbReference type="InterPro" id="IPR001005">
    <property type="entry name" value="SANT/Myb"/>
</dbReference>
<feature type="region of interest" description="Disordered" evidence="1">
    <location>
        <begin position="522"/>
        <end position="642"/>
    </location>
</feature>
<evidence type="ECO:0000313" key="3">
    <source>
        <dbReference type="EMBL" id="RXW17428.1"/>
    </source>
</evidence>
<feature type="domain" description="SANT" evidence="2">
    <location>
        <begin position="421"/>
        <end position="472"/>
    </location>
</feature>
<dbReference type="Pfam" id="PF00249">
    <property type="entry name" value="Myb_DNA-binding"/>
    <property type="match status" value="1"/>
</dbReference>
<dbReference type="InterPro" id="IPR017884">
    <property type="entry name" value="SANT_dom"/>
</dbReference>
<reference evidence="3 4" key="1">
    <citation type="submission" date="2019-01" db="EMBL/GenBank/DDBJ databases">
        <title>Draft genome sequence of Psathyrella aberdarensis IHI B618.</title>
        <authorList>
            <person name="Buettner E."/>
            <person name="Kellner H."/>
        </authorList>
    </citation>
    <scope>NUCLEOTIDE SEQUENCE [LARGE SCALE GENOMIC DNA]</scope>
    <source>
        <strain evidence="3 4">IHI B618</strain>
    </source>
</reference>
<dbReference type="GO" id="GO:0034967">
    <property type="term" value="C:Set3 complex"/>
    <property type="evidence" value="ECO:0007669"/>
    <property type="project" value="TreeGrafter"/>
</dbReference>
<accession>A0A4V1Q357</accession>
<dbReference type="PROSITE" id="PS51293">
    <property type="entry name" value="SANT"/>
    <property type="match status" value="1"/>
</dbReference>
<dbReference type="OrthoDB" id="10258692at2759"/>
<evidence type="ECO:0000313" key="4">
    <source>
        <dbReference type="Proteomes" id="UP000290288"/>
    </source>
</evidence>
<evidence type="ECO:0000256" key="1">
    <source>
        <dbReference type="SAM" id="MobiDB-lite"/>
    </source>
</evidence>
<gene>
    <name evidence="3" type="ORF">EST38_g8426</name>
</gene>
<name>A0A4V1Q357_9AGAR</name>
<proteinExistence type="predicted"/>
<feature type="compositionally biased region" description="Polar residues" evidence="1">
    <location>
        <begin position="105"/>
        <end position="118"/>
    </location>
</feature>
<dbReference type="InterPro" id="IPR009057">
    <property type="entry name" value="Homeodomain-like_sf"/>
</dbReference>
<dbReference type="STRING" id="2316362.A0A4V1Q357"/>
<feature type="compositionally biased region" description="Polar residues" evidence="1">
    <location>
        <begin position="557"/>
        <end position="571"/>
    </location>
</feature>
<feature type="compositionally biased region" description="Low complexity" evidence="1">
    <location>
        <begin position="608"/>
        <end position="620"/>
    </location>
</feature>
<dbReference type="SMART" id="SM00717">
    <property type="entry name" value="SANT"/>
    <property type="match status" value="1"/>
</dbReference>
<feature type="compositionally biased region" description="Basic and acidic residues" evidence="1">
    <location>
        <begin position="73"/>
        <end position="85"/>
    </location>
</feature>
<protein>
    <recommendedName>
        <fullName evidence="2">SANT domain-containing protein</fullName>
    </recommendedName>
</protein>